<dbReference type="InterPro" id="IPR036390">
    <property type="entry name" value="WH_DNA-bd_sf"/>
</dbReference>
<dbReference type="InterPro" id="IPR018356">
    <property type="entry name" value="Tscrpt_reg_HTH_DeoR_CS"/>
</dbReference>
<protein>
    <submittedName>
        <fullName evidence="7">DeoR/GlpR family DNA-binding transcription regulator</fullName>
    </submittedName>
</protein>
<dbReference type="InterPro" id="IPR014036">
    <property type="entry name" value="DeoR-like_C"/>
</dbReference>
<feature type="compositionally biased region" description="Basic and acidic residues" evidence="5">
    <location>
        <begin position="256"/>
        <end position="279"/>
    </location>
</feature>
<organism evidence="7 8">
    <name type="scientific">Rhizosaccharibacter radicis</name>
    <dbReference type="NCBI Taxonomy" id="2782605"/>
    <lineage>
        <taxon>Bacteria</taxon>
        <taxon>Pseudomonadati</taxon>
        <taxon>Pseudomonadota</taxon>
        <taxon>Alphaproteobacteria</taxon>
        <taxon>Acetobacterales</taxon>
        <taxon>Acetobacteraceae</taxon>
        <taxon>Rhizosaccharibacter</taxon>
    </lineage>
</organism>
<dbReference type="PANTHER" id="PTHR30363:SF4">
    <property type="entry name" value="GLYCEROL-3-PHOSPHATE REGULON REPRESSOR"/>
    <property type="match status" value="1"/>
</dbReference>
<accession>A0ABT1VXN3</accession>
<feature type="domain" description="HTH deoR-type" evidence="6">
    <location>
        <begin position="6"/>
        <end position="61"/>
    </location>
</feature>
<keyword evidence="8" id="KW-1185">Reference proteome</keyword>
<dbReference type="SUPFAM" id="SSF100950">
    <property type="entry name" value="NagB/RpiA/CoA transferase-like"/>
    <property type="match status" value="1"/>
</dbReference>
<dbReference type="InterPro" id="IPR001034">
    <property type="entry name" value="DeoR_HTH"/>
</dbReference>
<dbReference type="SUPFAM" id="SSF46785">
    <property type="entry name" value="Winged helix' DNA-binding domain"/>
    <property type="match status" value="1"/>
</dbReference>
<dbReference type="EMBL" id="JAMZEJ010000003">
    <property type="protein sequence ID" value="MCQ8240449.1"/>
    <property type="molecule type" value="Genomic_DNA"/>
</dbReference>
<keyword evidence="4" id="KW-0804">Transcription</keyword>
<dbReference type="SMART" id="SM00420">
    <property type="entry name" value="HTH_DEOR"/>
    <property type="match status" value="1"/>
</dbReference>
<dbReference type="PROSITE" id="PS00894">
    <property type="entry name" value="HTH_DEOR_1"/>
    <property type="match status" value="1"/>
</dbReference>
<dbReference type="Proteomes" id="UP001524547">
    <property type="component" value="Unassembled WGS sequence"/>
</dbReference>
<evidence type="ECO:0000256" key="2">
    <source>
        <dbReference type="ARBA" id="ARBA00023015"/>
    </source>
</evidence>
<dbReference type="PROSITE" id="PS51000">
    <property type="entry name" value="HTH_DEOR_2"/>
    <property type="match status" value="1"/>
</dbReference>
<evidence type="ECO:0000256" key="1">
    <source>
        <dbReference type="ARBA" id="ARBA00022491"/>
    </source>
</evidence>
<evidence type="ECO:0000256" key="5">
    <source>
        <dbReference type="SAM" id="MobiDB-lite"/>
    </source>
</evidence>
<dbReference type="SMART" id="SM01134">
    <property type="entry name" value="DeoRC"/>
    <property type="match status" value="1"/>
</dbReference>
<name>A0ABT1VXN3_9PROT</name>
<evidence type="ECO:0000313" key="7">
    <source>
        <dbReference type="EMBL" id="MCQ8240449.1"/>
    </source>
</evidence>
<evidence type="ECO:0000313" key="8">
    <source>
        <dbReference type="Proteomes" id="UP001524547"/>
    </source>
</evidence>
<dbReference type="Pfam" id="PF08220">
    <property type="entry name" value="HTH_DeoR"/>
    <property type="match status" value="1"/>
</dbReference>
<dbReference type="Gene3D" id="1.10.10.10">
    <property type="entry name" value="Winged helix-like DNA-binding domain superfamily/Winged helix DNA-binding domain"/>
    <property type="match status" value="1"/>
</dbReference>
<keyword evidence="2" id="KW-0805">Transcription regulation</keyword>
<evidence type="ECO:0000256" key="4">
    <source>
        <dbReference type="ARBA" id="ARBA00023163"/>
    </source>
</evidence>
<dbReference type="PRINTS" id="PR00037">
    <property type="entry name" value="HTHLACR"/>
</dbReference>
<comment type="caution">
    <text evidence="7">The sequence shown here is derived from an EMBL/GenBank/DDBJ whole genome shotgun (WGS) entry which is preliminary data.</text>
</comment>
<evidence type="ECO:0000256" key="3">
    <source>
        <dbReference type="ARBA" id="ARBA00023125"/>
    </source>
</evidence>
<proteinExistence type="predicted"/>
<dbReference type="InterPro" id="IPR037171">
    <property type="entry name" value="NagB/RpiA_transferase-like"/>
</dbReference>
<dbReference type="PANTHER" id="PTHR30363">
    <property type="entry name" value="HTH-TYPE TRANSCRIPTIONAL REGULATOR SRLR-RELATED"/>
    <property type="match status" value="1"/>
</dbReference>
<sequence>MSSPLPDERQQAILDHLGRNGRVLAAELAGLFGVSEDTVRRDLRDLAEAGLCRRVHGGAMPLSPQPRGIAERSRLAPERKQRLARRAAALVRDAVLPGGLLFLDAGSTNLAVARALPPNLRIGIVTNMPAIAATLAGTSGLEVISIGGRVDPEVGGCLGARALREMSGFRFDMALLGACAVDAEAGLCAFHLEDGEMKRAAAAVAASVAAVATSDKLGTVAPFRVLDPGRLGDLVVEPDVPQDIAAALSAAGTRLHRADPEEAPARRASDPDRKQDTDR</sequence>
<dbReference type="InterPro" id="IPR050313">
    <property type="entry name" value="Carb_Metab_HTH_regulators"/>
</dbReference>
<dbReference type="Pfam" id="PF00455">
    <property type="entry name" value="DeoRC"/>
    <property type="match status" value="1"/>
</dbReference>
<reference evidence="7 8" key="1">
    <citation type="submission" date="2022-06" db="EMBL/GenBank/DDBJ databases">
        <title>Rhizosaccharibacter gen. nov. sp. nov. KSS12, endophytic bacteria isolated from sugarcane.</title>
        <authorList>
            <person name="Pitiwittayakul N."/>
        </authorList>
    </citation>
    <scope>NUCLEOTIDE SEQUENCE [LARGE SCALE GENOMIC DNA]</scope>
    <source>
        <strain evidence="7 8">KSS12</strain>
    </source>
</reference>
<gene>
    <name evidence="7" type="ORF">NFI88_06270</name>
</gene>
<keyword evidence="3 7" id="KW-0238">DNA-binding</keyword>
<keyword evidence="1" id="KW-0678">Repressor</keyword>
<dbReference type="GO" id="GO:0003677">
    <property type="term" value="F:DNA binding"/>
    <property type="evidence" value="ECO:0007669"/>
    <property type="project" value="UniProtKB-KW"/>
</dbReference>
<evidence type="ECO:0000259" key="6">
    <source>
        <dbReference type="PROSITE" id="PS51000"/>
    </source>
</evidence>
<feature type="region of interest" description="Disordered" evidence="5">
    <location>
        <begin position="251"/>
        <end position="279"/>
    </location>
</feature>
<dbReference type="RefSeq" id="WP_422919168.1">
    <property type="nucleotide sequence ID" value="NZ_JAMZEJ010000003.1"/>
</dbReference>
<dbReference type="InterPro" id="IPR036388">
    <property type="entry name" value="WH-like_DNA-bd_sf"/>
</dbReference>